<dbReference type="Pfam" id="PF08241">
    <property type="entry name" value="Methyltransf_11"/>
    <property type="match status" value="1"/>
</dbReference>
<protein>
    <submittedName>
        <fullName evidence="5">Class I SAM-dependent methyltransferase</fullName>
    </submittedName>
</protein>
<dbReference type="CDD" id="cd02440">
    <property type="entry name" value="AdoMet_MTases"/>
    <property type="match status" value="1"/>
</dbReference>
<sequence>MTFKDYFSGHATDYAQYRPHYPAELFAWLAQQCGQRDRVWDCATGNGQAAIALAEHFTQVIATDGSAAQLQQAPVHPQVTYRVAVAEASGIAARSLDLVTVAQAVHWFQLEAFYAELRRVLKPDGLLAIWCYGCPHLANPALASLLQTYYGETLDDFWTPERRLVETGYAALDFPWVELTAPAYSMQVMWTLAELLGYLFTWSATQRFIAAHGVNPLEDLAEHMTPHWPSDRVLMTWPITMRVGRFVE</sequence>
<dbReference type="PANTHER" id="PTHR44942">
    <property type="entry name" value="METHYLTRANSF_11 DOMAIN-CONTAINING PROTEIN"/>
    <property type="match status" value="1"/>
</dbReference>
<reference evidence="5" key="2">
    <citation type="journal article" date="2015" name="Genome Announc.">
        <title>Draft Genome Sequence of Filamentous Marine Cyanobacterium Lyngbya confervoides Strain BDU141951.</title>
        <authorList>
            <person name="Chandrababunaidu M.M."/>
            <person name="Sen D."/>
            <person name="Tripathy S."/>
        </authorList>
    </citation>
    <scope>NUCLEOTIDE SEQUENCE</scope>
    <source>
        <strain evidence="5">BDU141951</strain>
    </source>
</reference>
<dbReference type="InterPro" id="IPR051052">
    <property type="entry name" value="Diverse_substrate_MTase"/>
</dbReference>
<evidence type="ECO:0000256" key="3">
    <source>
        <dbReference type="ARBA" id="ARBA00022679"/>
    </source>
</evidence>
<comment type="caution">
    <text evidence="5">The sequence shown here is derived from an EMBL/GenBank/DDBJ whole genome shotgun (WGS) entry which is preliminary data.</text>
</comment>
<name>A0A0C1UN99_9CYAN</name>
<evidence type="ECO:0000256" key="1">
    <source>
        <dbReference type="ARBA" id="ARBA00008361"/>
    </source>
</evidence>
<proteinExistence type="inferred from homology"/>
<evidence type="ECO:0000259" key="4">
    <source>
        <dbReference type="Pfam" id="PF08241"/>
    </source>
</evidence>
<keyword evidence="3" id="KW-0808">Transferase</keyword>
<gene>
    <name evidence="5" type="ORF">QQ91_005735</name>
</gene>
<dbReference type="EMBL" id="JTHE02000003">
    <property type="protein sequence ID" value="NEV66610.1"/>
    <property type="molecule type" value="Genomic_DNA"/>
</dbReference>
<accession>A0A0C1UN99</accession>
<dbReference type="InterPro" id="IPR013216">
    <property type="entry name" value="Methyltransf_11"/>
</dbReference>
<dbReference type="Gene3D" id="3.40.50.150">
    <property type="entry name" value="Vaccinia Virus protein VP39"/>
    <property type="match status" value="1"/>
</dbReference>
<dbReference type="GO" id="GO:0008757">
    <property type="term" value="F:S-adenosylmethionine-dependent methyltransferase activity"/>
    <property type="evidence" value="ECO:0007669"/>
    <property type="project" value="InterPro"/>
</dbReference>
<evidence type="ECO:0000313" key="5">
    <source>
        <dbReference type="EMBL" id="NEV66610.1"/>
    </source>
</evidence>
<feature type="domain" description="Methyltransferase type 11" evidence="4">
    <location>
        <begin position="41"/>
        <end position="129"/>
    </location>
</feature>
<reference evidence="5" key="1">
    <citation type="submission" date="2014-11" db="EMBL/GenBank/DDBJ databases">
        <authorList>
            <person name="Malar M.C."/>
            <person name="Sen D."/>
            <person name="Tripathy S."/>
        </authorList>
    </citation>
    <scope>NUCLEOTIDE SEQUENCE</scope>
    <source>
        <strain evidence="5">BDU141951</strain>
    </source>
</reference>
<comment type="similarity">
    <text evidence="1">Belongs to the methyltransferase superfamily.</text>
</comment>
<dbReference type="PANTHER" id="PTHR44942:SF4">
    <property type="entry name" value="METHYLTRANSFERASE TYPE 11 DOMAIN-CONTAINING PROTEIN"/>
    <property type="match status" value="1"/>
</dbReference>
<dbReference type="AlphaFoldDB" id="A0A0C1UN99"/>
<dbReference type="GO" id="GO:0032259">
    <property type="term" value="P:methylation"/>
    <property type="evidence" value="ECO:0007669"/>
    <property type="project" value="UniProtKB-KW"/>
</dbReference>
<organism evidence="5">
    <name type="scientific">Lyngbya confervoides BDU141951</name>
    <dbReference type="NCBI Taxonomy" id="1574623"/>
    <lineage>
        <taxon>Bacteria</taxon>
        <taxon>Bacillati</taxon>
        <taxon>Cyanobacteriota</taxon>
        <taxon>Cyanophyceae</taxon>
        <taxon>Oscillatoriophycideae</taxon>
        <taxon>Oscillatoriales</taxon>
        <taxon>Microcoleaceae</taxon>
        <taxon>Lyngbya</taxon>
    </lineage>
</organism>
<reference evidence="5" key="3">
    <citation type="submission" date="2020-02" db="EMBL/GenBank/DDBJ databases">
        <authorList>
            <person name="Sarangi A.N."/>
            <person name="Ghosh S."/>
            <person name="Mukherjee M."/>
            <person name="Tripathy S."/>
        </authorList>
    </citation>
    <scope>NUCLEOTIDE SEQUENCE</scope>
    <source>
        <strain evidence="5">BDU141951</strain>
    </source>
</reference>
<evidence type="ECO:0000256" key="2">
    <source>
        <dbReference type="ARBA" id="ARBA00022603"/>
    </source>
</evidence>
<dbReference type="InterPro" id="IPR029063">
    <property type="entry name" value="SAM-dependent_MTases_sf"/>
</dbReference>
<keyword evidence="2 5" id="KW-0489">Methyltransferase</keyword>
<dbReference type="SUPFAM" id="SSF53335">
    <property type="entry name" value="S-adenosyl-L-methionine-dependent methyltransferases"/>
    <property type="match status" value="1"/>
</dbReference>